<accession>A0ABU6WUW0</accession>
<dbReference type="EMBL" id="JASCZI010182820">
    <property type="protein sequence ID" value="MED6188666.1"/>
    <property type="molecule type" value="Genomic_DNA"/>
</dbReference>
<keyword evidence="3" id="KW-1185">Reference proteome</keyword>
<sequence length="142" mass="15051">MISLGKSRRNQGISLTISRDHNGYIKGRSALPSGTSSKAYPIACIRRTPKFLFGEALPVHNHLSHKPPTFRLGTSAYADSPKPLEANEATGSGNANTDSGGIQNEQPPPRNPIQGNRQSAFDRIGPGGPTQRPFGGTGSDES</sequence>
<comment type="caution">
    <text evidence="2">The sequence shown here is derived from an EMBL/GenBank/DDBJ whole genome shotgun (WGS) entry which is preliminary data.</text>
</comment>
<feature type="region of interest" description="Disordered" evidence="1">
    <location>
        <begin position="60"/>
        <end position="142"/>
    </location>
</feature>
<proteinExistence type="predicted"/>
<protein>
    <recommendedName>
        <fullName evidence="4">Microtubule-associated protein Jupiter</fullName>
    </recommendedName>
</protein>
<organism evidence="2 3">
    <name type="scientific">Stylosanthes scabra</name>
    <dbReference type="NCBI Taxonomy" id="79078"/>
    <lineage>
        <taxon>Eukaryota</taxon>
        <taxon>Viridiplantae</taxon>
        <taxon>Streptophyta</taxon>
        <taxon>Embryophyta</taxon>
        <taxon>Tracheophyta</taxon>
        <taxon>Spermatophyta</taxon>
        <taxon>Magnoliopsida</taxon>
        <taxon>eudicotyledons</taxon>
        <taxon>Gunneridae</taxon>
        <taxon>Pentapetalae</taxon>
        <taxon>rosids</taxon>
        <taxon>fabids</taxon>
        <taxon>Fabales</taxon>
        <taxon>Fabaceae</taxon>
        <taxon>Papilionoideae</taxon>
        <taxon>50 kb inversion clade</taxon>
        <taxon>dalbergioids sensu lato</taxon>
        <taxon>Dalbergieae</taxon>
        <taxon>Pterocarpus clade</taxon>
        <taxon>Stylosanthes</taxon>
    </lineage>
</organism>
<dbReference type="Proteomes" id="UP001341840">
    <property type="component" value="Unassembled WGS sequence"/>
</dbReference>
<evidence type="ECO:0000256" key="1">
    <source>
        <dbReference type="SAM" id="MobiDB-lite"/>
    </source>
</evidence>
<evidence type="ECO:0008006" key="4">
    <source>
        <dbReference type="Google" id="ProtNLM"/>
    </source>
</evidence>
<evidence type="ECO:0000313" key="3">
    <source>
        <dbReference type="Proteomes" id="UP001341840"/>
    </source>
</evidence>
<gene>
    <name evidence="2" type="ORF">PIB30_088013</name>
</gene>
<reference evidence="2 3" key="1">
    <citation type="journal article" date="2023" name="Plants (Basel)">
        <title>Bridging the Gap: Combining Genomics and Transcriptomics Approaches to Understand Stylosanthes scabra, an Orphan Legume from the Brazilian Caatinga.</title>
        <authorList>
            <person name="Ferreira-Neto J.R.C."/>
            <person name="da Silva M.D."/>
            <person name="Binneck E."/>
            <person name="de Melo N.F."/>
            <person name="da Silva R.H."/>
            <person name="de Melo A.L.T.M."/>
            <person name="Pandolfi V."/>
            <person name="Bustamante F.O."/>
            <person name="Brasileiro-Vidal A.C."/>
            <person name="Benko-Iseppon A.M."/>
        </authorList>
    </citation>
    <scope>NUCLEOTIDE SEQUENCE [LARGE SCALE GENOMIC DNA]</scope>
    <source>
        <tissue evidence="2">Leaves</tissue>
    </source>
</reference>
<name>A0ABU6WUW0_9FABA</name>
<evidence type="ECO:0000313" key="2">
    <source>
        <dbReference type="EMBL" id="MED6188666.1"/>
    </source>
</evidence>
<feature type="compositionally biased region" description="Polar residues" evidence="1">
    <location>
        <begin position="89"/>
        <end position="105"/>
    </location>
</feature>